<dbReference type="Pfam" id="PF01850">
    <property type="entry name" value="PIN"/>
    <property type="match status" value="1"/>
</dbReference>
<dbReference type="EMBL" id="CP069798">
    <property type="protein sequence ID" value="QRQ81477.1"/>
    <property type="molecule type" value="Genomic_DNA"/>
</dbReference>
<dbReference type="Proteomes" id="UP000653156">
    <property type="component" value="Chromosome"/>
</dbReference>
<evidence type="ECO:0000259" key="9">
    <source>
        <dbReference type="Pfam" id="PF01850"/>
    </source>
</evidence>
<comment type="function">
    <text evidence="8">Toxic component of a toxin-antitoxin (TA) system. An RNase.</text>
</comment>
<dbReference type="CDD" id="cd18740">
    <property type="entry name" value="PIN_VapC4-5_FitB-like"/>
    <property type="match status" value="1"/>
</dbReference>
<name>A0A892ZI15_9NEIS</name>
<protein>
    <recommendedName>
        <fullName evidence="8">Ribonuclease VapC</fullName>
        <shortName evidence="8">RNase VapC</shortName>
        <ecNumber evidence="8">3.1.-.-</ecNumber>
    </recommendedName>
    <alternativeName>
        <fullName evidence="8">Toxin VapC</fullName>
    </alternativeName>
</protein>
<sequence length="136" mass="14725">MPHYMLDTNMVSHVLKQQAAVMDRLQSVPMASLCISAITHAEISYGLAKKPDAHTLHRAVAEFLLRVAVLPFDEQAAQDYGLLKAGIEGMGKSLAPLDMLIAAHAHSIGATLISNDQAFHKITGLAVQDWTQPDPD</sequence>
<dbReference type="KEGG" id="ptes:JQU52_12325"/>
<dbReference type="GO" id="GO:0016787">
    <property type="term" value="F:hydrolase activity"/>
    <property type="evidence" value="ECO:0007669"/>
    <property type="project" value="UniProtKB-KW"/>
</dbReference>
<evidence type="ECO:0000256" key="6">
    <source>
        <dbReference type="ARBA" id="ARBA00022842"/>
    </source>
</evidence>
<dbReference type="InterPro" id="IPR050556">
    <property type="entry name" value="Type_II_TA_system_RNase"/>
</dbReference>
<dbReference type="InterPro" id="IPR022907">
    <property type="entry name" value="VapC_family"/>
</dbReference>
<evidence type="ECO:0000256" key="4">
    <source>
        <dbReference type="ARBA" id="ARBA00022723"/>
    </source>
</evidence>
<keyword evidence="8" id="KW-0800">Toxin</keyword>
<dbReference type="Gene3D" id="3.40.50.1010">
    <property type="entry name" value="5'-nuclease"/>
    <property type="match status" value="1"/>
</dbReference>
<feature type="binding site" evidence="8">
    <location>
        <position position="7"/>
    </location>
    <ligand>
        <name>Mg(2+)</name>
        <dbReference type="ChEBI" id="CHEBI:18420"/>
    </ligand>
</feature>
<organism evidence="10 11">
    <name type="scientific">Paralysiella testudinis</name>
    <dbReference type="NCBI Taxonomy" id="2809020"/>
    <lineage>
        <taxon>Bacteria</taxon>
        <taxon>Pseudomonadati</taxon>
        <taxon>Pseudomonadota</taxon>
        <taxon>Betaproteobacteria</taxon>
        <taxon>Neisseriales</taxon>
        <taxon>Neisseriaceae</taxon>
        <taxon>Paralysiella</taxon>
    </lineage>
</organism>
<proteinExistence type="inferred from homology"/>
<evidence type="ECO:0000256" key="7">
    <source>
        <dbReference type="ARBA" id="ARBA00038093"/>
    </source>
</evidence>
<dbReference type="EC" id="3.1.-.-" evidence="8"/>
<gene>
    <name evidence="8" type="primary">vapC</name>
    <name evidence="10" type="ORF">JQU52_12325</name>
</gene>
<evidence type="ECO:0000256" key="2">
    <source>
        <dbReference type="ARBA" id="ARBA00022649"/>
    </source>
</evidence>
<dbReference type="GO" id="GO:0090729">
    <property type="term" value="F:toxin activity"/>
    <property type="evidence" value="ECO:0007669"/>
    <property type="project" value="UniProtKB-KW"/>
</dbReference>
<evidence type="ECO:0000256" key="1">
    <source>
        <dbReference type="ARBA" id="ARBA00001946"/>
    </source>
</evidence>
<keyword evidence="2 8" id="KW-1277">Toxin-antitoxin system</keyword>
<accession>A0A892ZI15</accession>
<dbReference type="HAMAP" id="MF_00265">
    <property type="entry name" value="VapC_Nob1"/>
    <property type="match status" value="1"/>
</dbReference>
<feature type="binding site" evidence="8">
    <location>
        <position position="98"/>
    </location>
    <ligand>
        <name>Mg(2+)</name>
        <dbReference type="ChEBI" id="CHEBI:18420"/>
    </ligand>
</feature>
<dbReference type="PANTHER" id="PTHR33653">
    <property type="entry name" value="RIBONUCLEASE VAPC2"/>
    <property type="match status" value="1"/>
</dbReference>
<reference evidence="10" key="1">
    <citation type="submission" date="2021-02" db="EMBL/GenBank/DDBJ databases">
        <title>Neisseriaceae sp. 26B isolated from the cloaca of a Common Toad-headed Turtle (Mesoclemmys nasuta).</title>
        <authorList>
            <person name="Spergser J."/>
            <person name="Busse H.-J."/>
        </authorList>
    </citation>
    <scope>NUCLEOTIDE SEQUENCE</scope>
    <source>
        <strain evidence="10">26B</strain>
    </source>
</reference>
<dbReference type="GO" id="GO:0000287">
    <property type="term" value="F:magnesium ion binding"/>
    <property type="evidence" value="ECO:0007669"/>
    <property type="project" value="UniProtKB-UniRule"/>
</dbReference>
<evidence type="ECO:0000256" key="5">
    <source>
        <dbReference type="ARBA" id="ARBA00022801"/>
    </source>
</evidence>
<evidence type="ECO:0000256" key="3">
    <source>
        <dbReference type="ARBA" id="ARBA00022722"/>
    </source>
</evidence>
<dbReference type="SUPFAM" id="SSF88723">
    <property type="entry name" value="PIN domain-like"/>
    <property type="match status" value="1"/>
</dbReference>
<keyword evidence="11" id="KW-1185">Reference proteome</keyword>
<dbReference type="InterPro" id="IPR029060">
    <property type="entry name" value="PIN-like_dom_sf"/>
</dbReference>
<comment type="cofactor">
    <cofactor evidence="1 8">
        <name>Mg(2+)</name>
        <dbReference type="ChEBI" id="CHEBI:18420"/>
    </cofactor>
</comment>
<dbReference type="InterPro" id="IPR002716">
    <property type="entry name" value="PIN_dom"/>
</dbReference>
<dbReference type="AlphaFoldDB" id="A0A892ZI15"/>
<keyword evidence="6 8" id="KW-0460">Magnesium</keyword>
<keyword evidence="5 8" id="KW-0378">Hydrolase</keyword>
<evidence type="ECO:0000313" key="11">
    <source>
        <dbReference type="Proteomes" id="UP000653156"/>
    </source>
</evidence>
<comment type="similarity">
    <text evidence="7 8">Belongs to the PINc/VapC protein family.</text>
</comment>
<evidence type="ECO:0000313" key="10">
    <source>
        <dbReference type="EMBL" id="QRQ81477.1"/>
    </source>
</evidence>
<evidence type="ECO:0000256" key="8">
    <source>
        <dbReference type="HAMAP-Rule" id="MF_00265"/>
    </source>
</evidence>
<keyword evidence="4 8" id="KW-0479">Metal-binding</keyword>
<keyword evidence="3 8" id="KW-0540">Nuclease</keyword>
<dbReference type="GO" id="GO:0004540">
    <property type="term" value="F:RNA nuclease activity"/>
    <property type="evidence" value="ECO:0007669"/>
    <property type="project" value="InterPro"/>
</dbReference>
<dbReference type="PANTHER" id="PTHR33653:SF1">
    <property type="entry name" value="RIBONUCLEASE VAPC2"/>
    <property type="match status" value="1"/>
</dbReference>
<feature type="domain" description="PIN" evidence="9">
    <location>
        <begin position="4"/>
        <end position="123"/>
    </location>
</feature>